<keyword evidence="4" id="KW-1185">Reference proteome</keyword>
<evidence type="ECO:0000313" key="3">
    <source>
        <dbReference type="EMBL" id="KAJ6824909.1"/>
    </source>
</evidence>
<dbReference type="PANTHER" id="PTHR31210:SF11">
    <property type="entry name" value="KETOGLUTARATE REDUCTASE TRANS-SPLICING-LIKE PROTEIN, PUTATIVE (DUF707)-RELATED"/>
    <property type="match status" value="1"/>
</dbReference>
<dbReference type="Pfam" id="PF05212">
    <property type="entry name" value="DUF707"/>
    <property type="match status" value="1"/>
</dbReference>
<reference evidence="3" key="1">
    <citation type="journal article" date="2023" name="GigaByte">
        <title>Genome assembly of the bearded iris, Iris pallida Lam.</title>
        <authorList>
            <person name="Bruccoleri R.E."/>
            <person name="Oakeley E.J."/>
            <person name="Faust A.M.E."/>
            <person name="Altorfer M."/>
            <person name="Dessus-Babus S."/>
            <person name="Burckhardt D."/>
            <person name="Oertli M."/>
            <person name="Naumann U."/>
            <person name="Petersen F."/>
            <person name="Wong J."/>
        </authorList>
    </citation>
    <scope>NUCLEOTIDE SEQUENCE</scope>
    <source>
        <strain evidence="3">GSM-AAB239-AS_SAM_17_03QT</strain>
    </source>
</reference>
<dbReference type="AlphaFoldDB" id="A0AAX6G8B8"/>
<accession>A0AAX6G8B8</accession>
<keyword evidence="2" id="KW-0472">Membrane</keyword>
<keyword evidence="2" id="KW-0812">Transmembrane</keyword>
<dbReference type="InterPro" id="IPR007877">
    <property type="entry name" value="DUF707"/>
</dbReference>
<dbReference type="PANTHER" id="PTHR31210">
    <property type="entry name" value="OS06G0731900 PROTEIN"/>
    <property type="match status" value="1"/>
</dbReference>
<evidence type="ECO:0000313" key="4">
    <source>
        <dbReference type="Proteomes" id="UP001140949"/>
    </source>
</evidence>
<feature type="compositionally biased region" description="Basic and acidic residues" evidence="1">
    <location>
        <begin position="56"/>
        <end position="71"/>
    </location>
</feature>
<name>A0AAX6G8B8_IRIPA</name>
<dbReference type="Proteomes" id="UP001140949">
    <property type="component" value="Unassembled WGS sequence"/>
</dbReference>
<proteinExistence type="predicted"/>
<gene>
    <name evidence="3" type="ORF">M6B38_380030</name>
</gene>
<protein>
    <submittedName>
        <fullName evidence="3">Uncharacterized protein</fullName>
    </submittedName>
</protein>
<sequence length="403" mass="46446">MKLANRGFLLAESLSRRLCFRHLLSAAVFLCILFFIMTSFITYDYKESTISSPREVSAREPPKSIRTPESKLKETTMSIQITHSNSCKTRCNPSGSEPLPKGIVRRTSDLEMRPLWGSPHSPKRKGNKKASKSLLAITVGINQKQLVDQIVKKFFSSDFVLMVFHYDGVVNEWRDLFWSDVALHVSAINQTKWWFAKRFLHPDVVSEYDYIFLWDEDLGVEHFNPKRYLSIIRREGLDISQPGLDSSRSLVHHQITTRQGKGDVHRRTYLSRGRRRCNENSTAPPCTGWVELMAPVFSRDAWRCAWHMIQNDLIHAWGLDMKLGYCAQDDRSKTIGVVDSEYIIHKGLPTLGGLADSRGPSGSSTDRERLAVRRRSYTEQDIFKRRWQKAATEDKCWTDPYPD</sequence>
<evidence type="ECO:0000256" key="2">
    <source>
        <dbReference type="SAM" id="Phobius"/>
    </source>
</evidence>
<comment type="caution">
    <text evidence="3">The sequence shown here is derived from an EMBL/GenBank/DDBJ whole genome shotgun (WGS) entry which is preliminary data.</text>
</comment>
<dbReference type="EMBL" id="JANAVB010021798">
    <property type="protein sequence ID" value="KAJ6824909.1"/>
    <property type="molecule type" value="Genomic_DNA"/>
</dbReference>
<feature type="transmembrane region" description="Helical" evidence="2">
    <location>
        <begin position="20"/>
        <end position="43"/>
    </location>
</feature>
<keyword evidence="2" id="KW-1133">Transmembrane helix</keyword>
<feature type="region of interest" description="Disordered" evidence="1">
    <location>
        <begin position="52"/>
        <end position="71"/>
    </location>
</feature>
<reference evidence="3" key="2">
    <citation type="submission" date="2023-04" db="EMBL/GenBank/DDBJ databases">
        <authorList>
            <person name="Bruccoleri R.E."/>
            <person name="Oakeley E.J."/>
            <person name="Faust A.-M."/>
            <person name="Dessus-Babus S."/>
            <person name="Altorfer M."/>
            <person name="Burckhardt D."/>
            <person name="Oertli M."/>
            <person name="Naumann U."/>
            <person name="Petersen F."/>
            <person name="Wong J."/>
        </authorList>
    </citation>
    <scope>NUCLEOTIDE SEQUENCE</scope>
    <source>
        <strain evidence="3">GSM-AAB239-AS_SAM_17_03QT</strain>
        <tissue evidence="3">Leaf</tissue>
    </source>
</reference>
<organism evidence="3 4">
    <name type="scientific">Iris pallida</name>
    <name type="common">Sweet iris</name>
    <dbReference type="NCBI Taxonomy" id="29817"/>
    <lineage>
        <taxon>Eukaryota</taxon>
        <taxon>Viridiplantae</taxon>
        <taxon>Streptophyta</taxon>
        <taxon>Embryophyta</taxon>
        <taxon>Tracheophyta</taxon>
        <taxon>Spermatophyta</taxon>
        <taxon>Magnoliopsida</taxon>
        <taxon>Liliopsida</taxon>
        <taxon>Asparagales</taxon>
        <taxon>Iridaceae</taxon>
        <taxon>Iridoideae</taxon>
        <taxon>Irideae</taxon>
        <taxon>Iris</taxon>
    </lineage>
</organism>
<evidence type="ECO:0000256" key="1">
    <source>
        <dbReference type="SAM" id="MobiDB-lite"/>
    </source>
</evidence>